<feature type="domain" description="FAD-binding" evidence="1">
    <location>
        <begin position="42"/>
        <end position="349"/>
    </location>
</feature>
<accession>A0ABX6IDW7</accession>
<protein>
    <submittedName>
        <fullName evidence="2">Oxidoreductase</fullName>
    </submittedName>
</protein>
<dbReference type="SUPFAM" id="SSF51905">
    <property type="entry name" value="FAD/NAD(P)-binding domain"/>
    <property type="match status" value="1"/>
</dbReference>
<keyword evidence="3" id="KW-1185">Reference proteome</keyword>
<dbReference type="Pfam" id="PF01494">
    <property type="entry name" value="FAD_binding_3"/>
    <property type="match status" value="1"/>
</dbReference>
<name>A0ABX6IDW7_9ACTN</name>
<dbReference type="PANTHER" id="PTHR46865">
    <property type="entry name" value="OXIDOREDUCTASE-RELATED"/>
    <property type="match status" value="1"/>
</dbReference>
<dbReference type="InterPro" id="IPR051704">
    <property type="entry name" value="FAD_aromatic-hydroxylase"/>
</dbReference>
<dbReference type="Proteomes" id="UP001059836">
    <property type="component" value="Chromosome"/>
</dbReference>
<evidence type="ECO:0000313" key="2">
    <source>
        <dbReference type="EMBL" id="QHN34051.1"/>
    </source>
</evidence>
<evidence type="ECO:0000259" key="1">
    <source>
        <dbReference type="Pfam" id="PF01494"/>
    </source>
</evidence>
<proteinExistence type="predicted"/>
<evidence type="ECO:0000313" key="3">
    <source>
        <dbReference type="Proteomes" id="UP001059836"/>
    </source>
</evidence>
<gene>
    <name evidence="2" type="ORF">GII31_03135</name>
</gene>
<dbReference type="Gene3D" id="3.30.9.10">
    <property type="entry name" value="D-Amino Acid Oxidase, subunit A, domain 2"/>
    <property type="match status" value="1"/>
</dbReference>
<sequence length="429" mass="47288">MRGTRPVCQTTSRIRNFTTLCRILSRHSVVNVVTKGVSMEKNALVVGLGIAGMASAIGLRKAGWNVTIIERSDRRRTGGYFVGLFPEGIDAAARLGVLDAIGIDARSVRDSRTWEVDAAGRRHRSAGFLDDPKRPVGVLRSDIEASLWETVDNTIDDIRFGVIPAAISFGPAGQAVTLRDTSTGGEREEEFDLIVGADGLRSTVRAHAFADHETCIQQWKSMICAFELDDQVPGYADRDALVFAEPGRAFWVFPYEDHNPTGLFIFRTDDIDTQLRIGRDAALEGAFGDVSVPEVQYGLAQARTTEFSLFDSTGIVDIPEWRRSRTILMGDAAWCLTLYSGMGATSAMLGGAVLGEWVARESDLDRALTGWEQEMRAFIRRQRLIARIKYEIFVPSNRFRAVLRSGMLRAAGRTVAPIAARNRVRNALS</sequence>
<dbReference type="Gene3D" id="3.50.50.60">
    <property type="entry name" value="FAD/NAD(P)-binding domain"/>
    <property type="match status" value="1"/>
</dbReference>
<dbReference type="InterPro" id="IPR036188">
    <property type="entry name" value="FAD/NAD-bd_sf"/>
</dbReference>
<dbReference type="PRINTS" id="PR00420">
    <property type="entry name" value="RNGMNOXGNASE"/>
</dbReference>
<dbReference type="EMBL" id="CP045809">
    <property type="protein sequence ID" value="QHN34051.1"/>
    <property type="molecule type" value="Genomic_DNA"/>
</dbReference>
<organism evidence="2 3">
    <name type="scientific">Gordonia pseudamarae</name>
    <dbReference type="NCBI Taxonomy" id="2831662"/>
    <lineage>
        <taxon>Bacteria</taxon>
        <taxon>Bacillati</taxon>
        <taxon>Actinomycetota</taxon>
        <taxon>Actinomycetes</taxon>
        <taxon>Mycobacteriales</taxon>
        <taxon>Gordoniaceae</taxon>
        <taxon>Gordonia</taxon>
    </lineage>
</organism>
<dbReference type="InterPro" id="IPR002938">
    <property type="entry name" value="FAD-bd"/>
</dbReference>
<reference evidence="2" key="1">
    <citation type="journal article" date="2021" name="Nat. Microbiol.">
        <title>Cocultivation of an ultrasmall environmental parasitic bacterium with lytic ability against bacteria associated with wastewater foams.</title>
        <authorList>
            <person name="Batinovic S."/>
            <person name="Rose J.J.A."/>
            <person name="Ratcliffe J."/>
            <person name="Seviour R.J."/>
            <person name="Petrovski S."/>
        </authorList>
    </citation>
    <scope>NUCLEOTIDE SEQUENCE</scope>
    <source>
        <strain evidence="2">CON9</strain>
    </source>
</reference>
<dbReference type="PANTHER" id="PTHR46865:SF8">
    <property type="entry name" value="POSSIBLE OXIDOREDUCTASE"/>
    <property type="match status" value="1"/>
</dbReference>